<sequence>MSFVRKVCCIFLLGSLNFLAYAQNVAYVNGKSISSKEFMWVYKKNHGGVANATYADLASYLNLYINFKLKVIDARSMGLDVDTAYKAEINGYERALRAQKKASPKNLEYAYIMNEYREGVLMFNISEQKIWSKAQDNESKLKEFHQANASNYGNKDFDEVRGQVIADYQQSLENQWIKTLRTKYTVKINDDELRHLAKL</sequence>
<keyword evidence="1" id="KW-0732">Signal</keyword>
<dbReference type="EMBL" id="FOPP01000011">
    <property type="protein sequence ID" value="SFH40574.1"/>
    <property type="molecule type" value="Genomic_DNA"/>
</dbReference>
<organism evidence="2 3">
    <name type="scientific">Pedobacter insulae</name>
    <dbReference type="NCBI Taxonomy" id="414048"/>
    <lineage>
        <taxon>Bacteria</taxon>
        <taxon>Pseudomonadati</taxon>
        <taxon>Bacteroidota</taxon>
        <taxon>Sphingobacteriia</taxon>
        <taxon>Sphingobacteriales</taxon>
        <taxon>Sphingobacteriaceae</taxon>
        <taxon>Pedobacter</taxon>
    </lineage>
</organism>
<name>A0A1I2ZS44_9SPHI</name>
<dbReference type="AlphaFoldDB" id="A0A1I2ZS44"/>
<evidence type="ECO:0000256" key="1">
    <source>
        <dbReference type="SAM" id="SignalP"/>
    </source>
</evidence>
<reference evidence="2 3" key="1">
    <citation type="submission" date="2016-10" db="EMBL/GenBank/DDBJ databases">
        <authorList>
            <person name="de Groot N.N."/>
        </authorList>
    </citation>
    <scope>NUCLEOTIDE SEQUENCE [LARGE SCALE GENOMIC DNA]</scope>
    <source>
        <strain evidence="2 3">DSM 18684</strain>
    </source>
</reference>
<protein>
    <recommendedName>
        <fullName evidence="4">Peptidylprolyl isomerase</fullName>
    </recommendedName>
</protein>
<gene>
    <name evidence="2" type="ORF">SAMN04489864_11152</name>
</gene>
<dbReference type="Proteomes" id="UP000199666">
    <property type="component" value="Unassembled WGS sequence"/>
</dbReference>
<accession>A0A1I2ZS44</accession>
<feature type="signal peptide" evidence="1">
    <location>
        <begin position="1"/>
        <end position="22"/>
    </location>
</feature>
<feature type="chain" id="PRO_5011441424" description="Peptidylprolyl isomerase" evidence="1">
    <location>
        <begin position="23"/>
        <end position="199"/>
    </location>
</feature>
<evidence type="ECO:0000313" key="3">
    <source>
        <dbReference type="Proteomes" id="UP000199666"/>
    </source>
</evidence>
<evidence type="ECO:0008006" key="4">
    <source>
        <dbReference type="Google" id="ProtNLM"/>
    </source>
</evidence>
<evidence type="ECO:0000313" key="2">
    <source>
        <dbReference type="EMBL" id="SFH40574.1"/>
    </source>
</evidence>
<proteinExistence type="predicted"/>
<dbReference type="STRING" id="414048.SAMN04489864_11152"/>
<keyword evidence="3" id="KW-1185">Reference proteome</keyword>